<reference evidence="1" key="1">
    <citation type="journal article" date="2021" name="Proc. Natl. Acad. Sci. U.S.A.">
        <title>A Catalog of Tens of Thousands of Viruses from Human Metagenomes Reveals Hidden Associations with Chronic Diseases.</title>
        <authorList>
            <person name="Tisza M.J."/>
            <person name="Buck C.B."/>
        </authorList>
    </citation>
    <scope>NUCLEOTIDE SEQUENCE</scope>
    <source>
        <strain evidence="1">CtUml7</strain>
    </source>
</reference>
<protein>
    <submittedName>
        <fullName evidence="1">Uncharacterized protein</fullName>
    </submittedName>
</protein>
<sequence length="31" mass="3454">MAKVHLVPALSDGFNILISDRDVLIHLIQKP</sequence>
<evidence type="ECO:0000313" key="1">
    <source>
        <dbReference type="EMBL" id="DAG03464.1"/>
    </source>
</evidence>
<name>A0A8S5V9U9_9CAUD</name>
<dbReference type="EMBL" id="BK016230">
    <property type="protein sequence ID" value="DAG03464.1"/>
    <property type="molecule type" value="Genomic_DNA"/>
</dbReference>
<organism evidence="1">
    <name type="scientific">Ackermannviridae sp. ctUml7</name>
    <dbReference type="NCBI Taxonomy" id="2825753"/>
    <lineage>
        <taxon>Viruses</taxon>
        <taxon>Duplodnaviria</taxon>
        <taxon>Heunggongvirae</taxon>
        <taxon>Uroviricota</taxon>
        <taxon>Caudoviricetes</taxon>
        <taxon>Pantevenvirales</taxon>
        <taxon>Ackermannviridae</taxon>
    </lineage>
</organism>
<proteinExistence type="predicted"/>
<accession>A0A8S5V9U9</accession>